<dbReference type="InterPro" id="IPR057169">
    <property type="entry name" value="DUF7847"/>
</dbReference>
<feature type="compositionally biased region" description="Pro residues" evidence="1">
    <location>
        <begin position="79"/>
        <end position="90"/>
    </location>
</feature>
<dbReference type="AlphaFoldDB" id="A0A5A7NUJ2"/>
<feature type="transmembrane region" description="Helical" evidence="2">
    <location>
        <begin position="308"/>
        <end position="334"/>
    </location>
</feature>
<dbReference type="Proteomes" id="UP000325307">
    <property type="component" value="Unassembled WGS sequence"/>
</dbReference>
<dbReference type="SUPFAM" id="SSF81995">
    <property type="entry name" value="beta-sandwich domain of Sec23/24"/>
    <property type="match status" value="1"/>
</dbReference>
<feature type="domain" description="DUF7847" evidence="3">
    <location>
        <begin position="167"/>
        <end position="386"/>
    </location>
</feature>
<keyword evidence="2" id="KW-0812">Transmembrane</keyword>
<keyword evidence="2" id="KW-0472">Membrane</keyword>
<evidence type="ECO:0000256" key="2">
    <source>
        <dbReference type="SAM" id="Phobius"/>
    </source>
</evidence>
<proteinExistence type="predicted"/>
<evidence type="ECO:0000256" key="1">
    <source>
        <dbReference type="SAM" id="MobiDB-lite"/>
    </source>
</evidence>
<dbReference type="EMBL" id="BKDJ01000022">
    <property type="protein sequence ID" value="GER24346.1"/>
    <property type="molecule type" value="Genomic_DNA"/>
</dbReference>
<feature type="transmembrane region" description="Helical" evidence="2">
    <location>
        <begin position="222"/>
        <end position="250"/>
    </location>
</feature>
<feature type="transmembrane region" description="Helical" evidence="2">
    <location>
        <begin position="168"/>
        <end position="201"/>
    </location>
</feature>
<protein>
    <recommendedName>
        <fullName evidence="3">DUF7847 domain-containing protein</fullName>
    </recommendedName>
</protein>
<feature type="compositionally biased region" description="Low complexity" evidence="1">
    <location>
        <begin position="56"/>
        <end position="78"/>
    </location>
</feature>
<reference evidence="4 5" key="1">
    <citation type="submission" date="2019-09" db="EMBL/GenBank/DDBJ databases">
        <title>Arthrobacter zafarii sp. nov., a moderately thermotolerant and halotolerant actinobacterium isolated from Cholistan desert soil of Pakistan.</title>
        <authorList>
            <person name="Amin A."/>
            <person name="Ahmed I."/>
            <person name="Khalid N."/>
            <person name="Schumann P."/>
            <person name="Busse H.J."/>
            <person name="Khan I.U."/>
            <person name="Li S."/>
            <person name="Li W.J."/>
        </authorList>
    </citation>
    <scope>NUCLEOTIDE SEQUENCE [LARGE SCALE GENOMIC DNA]</scope>
    <source>
        <strain evidence="4 5">NCCP-1664</strain>
    </source>
</reference>
<accession>A0A5A7NUJ2</accession>
<feature type="transmembrane region" description="Helical" evidence="2">
    <location>
        <begin position="354"/>
        <end position="385"/>
    </location>
</feature>
<evidence type="ECO:0000259" key="3">
    <source>
        <dbReference type="Pfam" id="PF25231"/>
    </source>
</evidence>
<comment type="caution">
    <text evidence="4">The sequence shown here is derived from an EMBL/GenBank/DDBJ whole genome shotgun (WGS) entry which is preliminary data.</text>
</comment>
<gene>
    <name evidence="4" type="ORF">NCCP1664_28410</name>
</gene>
<sequence length="425" mass="42901">MSDHPSTPNEPPLGPIRTPPTPSGTPAPPAAPPAAQPPPSPAWGQAQAPGWPPAPAWGHPQAPGWGQAPAPGWGQLPYQQPPGYLPPPKPGVVPLRPLGLGELFDGAFQAVRRNPGATLGLSVLVQLVVGAVISVAGLPVFSALYSPEFMDPEVPADSLLTDEFGGSLLALALVSLIMGLLSACLMVLVQGLVTVPVLRAALNRRTGFGQTFTLARPGPARLMGLGLLGAAAGLMALALAVGLALAAAAVADGVGAAPAILAMVVLGGPLVLWAGVRFAFAAHALVAEGLGVFASLGRSWRLTGGRWWRSFGIILLAGVVVTIATSVVTAPLGFAAGMLGAFVDPADPESLTRYLAGLGVVSTLLSAVAGGLGAGYLYAVTALLYTDLRIRREGFDLALLREFEAGADPGIPGRQVPAAGSLGAS</sequence>
<organism evidence="4 5">
    <name type="scientific">Zafaria cholistanensis</name>
    <dbReference type="NCBI Taxonomy" id="1682741"/>
    <lineage>
        <taxon>Bacteria</taxon>
        <taxon>Bacillati</taxon>
        <taxon>Actinomycetota</taxon>
        <taxon>Actinomycetes</taxon>
        <taxon>Micrococcales</taxon>
        <taxon>Micrococcaceae</taxon>
        <taxon>Zafaria</taxon>
    </lineage>
</organism>
<keyword evidence="5" id="KW-1185">Reference proteome</keyword>
<feature type="compositionally biased region" description="Pro residues" evidence="1">
    <location>
        <begin position="8"/>
        <end position="41"/>
    </location>
</feature>
<feature type="region of interest" description="Disordered" evidence="1">
    <location>
        <begin position="1"/>
        <end position="90"/>
    </location>
</feature>
<evidence type="ECO:0000313" key="5">
    <source>
        <dbReference type="Proteomes" id="UP000325307"/>
    </source>
</evidence>
<dbReference type="Pfam" id="PF25231">
    <property type="entry name" value="DUF7847"/>
    <property type="match status" value="1"/>
</dbReference>
<keyword evidence="2" id="KW-1133">Transmembrane helix</keyword>
<feature type="transmembrane region" description="Helical" evidence="2">
    <location>
        <begin position="119"/>
        <end position="145"/>
    </location>
</feature>
<name>A0A5A7NUJ2_9MICC</name>
<evidence type="ECO:0000313" key="4">
    <source>
        <dbReference type="EMBL" id="GER24346.1"/>
    </source>
</evidence>